<dbReference type="EMBL" id="MH460879">
    <property type="protein sequence ID" value="AXH01713.1"/>
    <property type="molecule type" value="Genomic_DNA"/>
</dbReference>
<proteinExistence type="predicted"/>
<evidence type="ECO:0000313" key="1">
    <source>
        <dbReference type="EMBL" id="AXH01713.1"/>
    </source>
</evidence>
<sequence length="39" mass="4409">MQKQKSPQPKLRAFSLLSPGLSGSLATYLVELGEYEFMY</sequence>
<accession>A0A345IPE1</accession>
<reference evidence="1" key="1">
    <citation type="submission" date="2018-06" db="EMBL/GenBank/DDBJ databases">
        <title>SME-4 producing Serratia marcescens from Argentina and comparison with genomes of other SME-producers.</title>
        <authorList>
            <person name="Dabos L."/>
            <person name="Patino Navarrete R."/>
            <person name="Naas T."/>
        </authorList>
    </citation>
    <scope>NUCLEOTIDE SEQUENCE</scope>
    <source>
        <strain evidence="1">Aw</strain>
    </source>
</reference>
<dbReference type="AlphaFoldDB" id="A0A345IPE1"/>
<organism evidence="1">
    <name type="scientific">Serratia marcescens</name>
    <dbReference type="NCBI Taxonomy" id="615"/>
    <lineage>
        <taxon>Bacteria</taxon>
        <taxon>Pseudomonadati</taxon>
        <taxon>Pseudomonadota</taxon>
        <taxon>Gammaproteobacteria</taxon>
        <taxon>Enterobacterales</taxon>
        <taxon>Yersiniaceae</taxon>
        <taxon>Serratia</taxon>
    </lineage>
</organism>
<protein>
    <submittedName>
        <fullName evidence="1">Uncharacterized protein</fullName>
    </submittedName>
</protein>
<name>A0A345IPE1_SERMA</name>